<keyword evidence="3" id="KW-1185">Reference proteome</keyword>
<reference evidence="2" key="2">
    <citation type="journal article" date="2022" name="Proc. Natl. Acad. Sci. U.S.A.">
        <title>Diploid-dominant life cycles characterize the early evolution of Fungi.</title>
        <authorList>
            <person name="Amses K.R."/>
            <person name="Simmons D.R."/>
            <person name="Longcore J.E."/>
            <person name="Mondo S.J."/>
            <person name="Seto K."/>
            <person name="Jeronimo G.H."/>
            <person name="Bonds A.E."/>
            <person name="Quandt C.A."/>
            <person name="Davis W.J."/>
            <person name="Chang Y."/>
            <person name="Federici B.A."/>
            <person name="Kuo A."/>
            <person name="LaButti K."/>
            <person name="Pangilinan J."/>
            <person name="Andreopoulos W."/>
            <person name="Tritt A."/>
            <person name="Riley R."/>
            <person name="Hundley H."/>
            <person name="Johnson J."/>
            <person name="Lipzen A."/>
            <person name="Barry K."/>
            <person name="Lang B.F."/>
            <person name="Cuomo C.A."/>
            <person name="Buchler N.E."/>
            <person name="Grigoriev I.V."/>
            <person name="Spatafora J.W."/>
            <person name="Stajich J.E."/>
            <person name="James T.Y."/>
        </authorList>
    </citation>
    <scope>NUCLEOTIDE SEQUENCE</scope>
    <source>
        <strain evidence="2">AG</strain>
    </source>
</reference>
<evidence type="ECO:0000256" key="1">
    <source>
        <dbReference type="SAM" id="Phobius"/>
    </source>
</evidence>
<dbReference type="GeneID" id="75915448"/>
<keyword evidence="1" id="KW-1133">Transmembrane helix</keyword>
<feature type="transmembrane region" description="Helical" evidence="1">
    <location>
        <begin position="47"/>
        <end position="67"/>
    </location>
</feature>
<dbReference type="Proteomes" id="UP001206595">
    <property type="component" value="Unassembled WGS sequence"/>
</dbReference>
<sequence length="96" mass="10604">MVASSACFSCSSLAMRLSRPCFSSDAFCKNEETVQYPKWSVASYITQLTLAPFAFIASFFSFSLVYIRLNRIAIWPRSALIFSSLAAFSSNSLTCA</sequence>
<keyword evidence="1" id="KW-0472">Membrane</keyword>
<reference evidence="2" key="1">
    <citation type="submission" date="2021-06" db="EMBL/GenBank/DDBJ databases">
        <authorList>
            <consortium name="DOE Joint Genome Institute"/>
            <person name="Mondo S.J."/>
            <person name="Amses K.R."/>
            <person name="Simmons D.R."/>
            <person name="Longcore J.E."/>
            <person name="Seto K."/>
            <person name="Alves G.H."/>
            <person name="Bonds A.E."/>
            <person name="Quandt C.A."/>
            <person name="Davis W.J."/>
            <person name="Chang Y."/>
            <person name="Letcher P.M."/>
            <person name="Powell M.J."/>
            <person name="Kuo A."/>
            <person name="Labutti K."/>
            <person name="Pangilinan J."/>
            <person name="Andreopoulos W."/>
            <person name="Tritt A."/>
            <person name="Riley R."/>
            <person name="Hundley H."/>
            <person name="Johnson J."/>
            <person name="Lipzen A."/>
            <person name="Barry K."/>
            <person name="Berbee M.L."/>
            <person name="Buchler N.E."/>
            <person name="Grigoriev I.V."/>
            <person name="Spatafora J.W."/>
            <person name="Stajich J.E."/>
            <person name="James T.Y."/>
        </authorList>
    </citation>
    <scope>NUCLEOTIDE SEQUENCE</scope>
    <source>
        <strain evidence="2">AG</strain>
    </source>
</reference>
<name>A0AAD5E785_UMBRA</name>
<organism evidence="2 3">
    <name type="scientific">Umbelopsis ramanniana AG</name>
    <dbReference type="NCBI Taxonomy" id="1314678"/>
    <lineage>
        <taxon>Eukaryota</taxon>
        <taxon>Fungi</taxon>
        <taxon>Fungi incertae sedis</taxon>
        <taxon>Mucoromycota</taxon>
        <taxon>Mucoromycotina</taxon>
        <taxon>Umbelopsidomycetes</taxon>
        <taxon>Umbelopsidales</taxon>
        <taxon>Umbelopsidaceae</taxon>
        <taxon>Umbelopsis</taxon>
    </lineage>
</organism>
<accession>A0AAD5E785</accession>
<dbReference type="EMBL" id="MU620930">
    <property type="protein sequence ID" value="KAI8578393.1"/>
    <property type="molecule type" value="Genomic_DNA"/>
</dbReference>
<evidence type="ECO:0000313" key="3">
    <source>
        <dbReference type="Proteomes" id="UP001206595"/>
    </source>
</evidence>
<proteinExistence type="predicted"/>
<evidence type="ECO:0000313" key="2">
    <source>
        <dbReference type="EMBL" id="KAI8578393.1"/>
    </source>
</evidence>
<comment type="caution">
    <text evidence="2">The sequence shown here is derived from an EMBL/GenBank/DDBJ whole genome shotgun (WGS) entry which is preliminary data.</text>
</comment>
<dbReference type="RefSeq" id="XP_051443397.1">
    <property type="nucleotide sequence ID" value="XM_051590104.1"/>
</dbReference>
<gene>
    <name evidence="2" type="ORF">K450DRAFT_247677</name>
</gene>
<keyword evidence="1" id="KW-0812">Transmembrane</keyword>
<protein>
    <submittedName>
        <fullName evidence="2">Uncharacterized protein</fullName>
    </submittedName>
</protein>
<dbReference type="AlphaFoldDB" id="A0AAD5E785"/>